<keyword evidence="4" id="KW-1185">Reference proteome</keyword>
<dbReference type="Proteomes" id="UP000284531">
    <property type="component" value="Unassembled WGS sequence"/>
</dbReference>
<accession>A0A419X392</accession>
<evidence type="ECO:0000313" key="3">
    <source>
        <dbReference type="EMBL" id="RKE02214.1"/>
    </source>
</evidence>
<dbReference type="RefSeq" id="WP_120240070.1">
    <property type="nucleotide sequence ID" value="NZ_RAPQ01000009.1"/>
</dbReference>
<comment type="caution">
    <text evidence="3">The sequence shown here is derived from an EMBL/GenBank/DDBJ whole genome shotgun (WGS) entry which is preliminary data.</text>
</comment>
<sequence length="256" mass="29804">MSAKYYKFRQEELPVVGNFLLNRFKRDRVLFEGFSPEYNDEYEASWLSQIQKVEHLNLASHLTADMKQITEEMYQLMSEIVDKLDFTSAYAQRANKTLSIKFSDFGIKEAKKELRKKNVEGYLLRIKLVQQNVTDNLEALKAKGYKEEIGSDIVSMTQKVKELNEQQDEKMSERKQLVANNNGEFEKLWAILSDVSRTGKLLMKKDKLKAEEYMFSHILKKVRNIAGKKKEVAIDSPTVTEPIKETEEPQMENVES</sequence>
<keyword evidence="1" id="KW-0175">Coiled coil</keyword>
<name>A0A419X392_9BACT</name>
<evidence type="ECO:0000256" key="1">
    <source>
        <dbReference type="SAM" id="Coils"/>
    </source>
</evidence>
<dbReference type="OrthoDB" id="1115846at2"/>
<dbReference type="EMBL" id="RAPQ01000009">
    <property type="protein sequence ID" value="RKE02214.1"/>
    <property type="molecule type" value="Genomic_DNA"/>
</dbReference>
<evidence type="ECO:0000256" key="2">
    <source>
        <dbReference type="SAM" id="MobiDB-lite"/>
    </source>
</evidence>
<organism evidence="3 4">
    <name type="scientific">Marinifilum flexuosum</name>
    <dbReference type="NCBI Taxonomy" id="1117708"/>
    <lineage>
        <taxon>Bacteria</taxon>
        <taxon>Pseudomonadati</taxon>
        <taxon>Bacteroidota</taxon>
        <taxon>Bacteroidia</taxon>
        <taxon>Marinilabiliales</taxon>
        <taxon>Marinifilaceae</taxon>
    </lineage>
</organism>
<feature type="coiled-coil region" evidence="1">
    <location>
        <begin position="146"/>
        <end position="180"/>
    </location>
</feature>
<gene>
    <name evidence="3" type="ORF">BXY64_2298</name>
</gene>
<reference evidence="3 4" key="1">
    <citation type="submission" date="2018-09" db="EMBL/GenBank/DDBJ databases">
        <title>Genomic Encyclopedia of Archaeal and Bacterial Type Strains, Phase II (KMG-II): from individual species to whole genera.</title>
        <authorList>
            <person name="Goeker M."/>
        </authorList>
    </citation>
    <scope>NUCLEOTIDE SEQUENCE [LARGE SCALE GENOMIC DNA]</scope>
    <source>
        <strain evidence="3 4">DSM 21950</strain>
    </source>
</reference>
<evidence type="ECO:0000313" key="4">
    <source>
        <dbReference type="Proteomes" id="UP000284531"/>
    </source>
</evidence>
<protein>
    <submittedName>
        <fullName evidence="3">Uncharacterized protein</fullName>
    </submittedName>
</protein>
<dbReference type="AlphaFoldDB" id="A0A419X392"/>
<feature type="region of interest" description="Disordered" evidence="2">
    <location>
        <begin position="233"/>
        <end position="256"/>
    </location>
</feature>
<proteinExistence type="predicted"/>